<keyword evidence="3" id="KW-1185">Reference proteome</keyword>
<dbReference type="EMBL" id="UYRU01050901">
    <property type="protein sequence ID" value="VDN11178.1"/>
    <property type="molecule type" value="Genomic_DNA"/>
</dbReference>
<protein>
    <submittedName>
        <fullName evidence="2">Uncharacterized protein</fullName>
    </submittedName>
</protein>
<feature type="coiled-coil region" evidence="1">
    <location>
        <begin position="142"/>
        <end position="226"/>
    </location>
</feature>
<dbReference type="Proteomes" id="UP000281553">
    <property type="component" value="Unassembled WGS sequence"/>
</dbReference>
<name>A0A3P7LMN1_DIBLA</name>
<sequence length="255" mass="29361">MENVKAPVQEADALFRSVIYNARDTERESVEALKELLNKQRNQVNEQIKAVDRLILDLRDQFNKLREEMSRVPDVSSELAKMEMSMQEWARARNQSVTLAEQLEAETLPTEEHIDKMKQLRGRLRSAIAKHQPAAGEKERVIKMLEDLVNKSMAAIQEAQEAYVARTKAELQEMEAMKEDIKRDLDKLESDVQGIHNQVSKALDEAQALTDAVKRLGEEIDKIKEDVSQTYSSAFCGICVFFQFPHGFFQFFLRE</sequence>
<accession>A0A3P7LMN1</accession>
<dbReference type="SUPFAM" id="SSF58100">
    <property type="entry name" value="Bacterial hemolysins"/>
    <property type="match status" value="1"/>
</dbReference>
<organism evidence="2 3">
    <name type="scientific">Dibothriocephalus latus</name>
    <name type="common">Fish tapeworm</name>
    <name type="synonym">Diphyllobothrium latum</name>
    <dbReference type="NCBI Taxonomy" id="60516"/>
    <lineage>
        <taxon>Eukaryota</taxon>
        <taxon>Metazoa</taxon>
        <taxon>Spiralia</taxon>
        <taxon>Lophotrochozoa</taxon>
        <taxon>Platyhelminthes</taxon>
        <taxon>Cestoda</taxon>
        <taxon>Eucestoda</taxon>
        <taxon>Diphyllobothriidea</taxon>
        <taxon>Diphyllobothriidae</taxon>
        <taxon>Dibothriocephalus</taxon>
    </lineage>
</organism>
<evidence type="ECO:0000313" key="2">
    <source>
        <dbReference type="EMBL" id="VDN11178.1"/>
    </source>
</evidence>
<gene>
    <name evidence="2" type="ORF">DILT_LOCUS7009</name>
</gene>
<reference evidence="2 3" key="1">
    <citation type="submission" date="2018-11" db="EMBL/GenBank/DDBJ databases">
        <authorList>
            <consortium name="Pathogen Informatics"/>
        </authorList>
    </citation>
    <scope>NUCLEOTIDE SEQUENCE [LARGE SCALE GENOMIC DNA]</scope>
</reference>
<dbReference type="Gene3D" id="1.10.287.2610">
    <property type="match status" value="1"/>
</dbReference>
<evidence type="ECO:0000256" key="1">
    <source>
        <dbReference type="SAM" id="Coils"/>
    </source>
</evidence>
<dbReference type="OrthoDB" id="5984158at2759"/>
<dbReference type="AlphaFoldDB" id="A0A3P7LMN1"/>
<keyword evidence="1" id="KW-0175">Coiled coil</keyword>
<feature type="coiled-coil region" evidence="1">
    <location>
        <begin position="22"/>
        <end position="68"/>
    </location>
</feature>
<proteinExistence type="predicted"/>
<evidence type="ECO:0000313" key="3">
    <source>
        <dbReference type="Proteomes" id="UP000281553"/>
    </source>
</evidence>